<comment type="caution">
    <text evidence="2">The sequence shown here is derived from an EMBL/GenBank/DDBJ whole genome shotgun (WGS) entry which is preliminary data.</text>
</comment>
<evidence type="ECO:0008006" key="4">
    <source>
        <dbReference type="Google" id="ProtNLM"/>
    </source>
</evidence>
<dbReference type="EMBL" id="JAHLPM010000011">
    <property type="protein sequence ID" value="MBU5438958.1"/>
    <property type="molecule type" value="Genomic_DNA"/>
</dbReference>
<evidence type="ECO:0000256" key="1">
    <source>
        <dbReference type="SAM" id="Phobius"/>
    </source>
</evidence>
<reference evidence="2 3" key="1">
    <citation type="submission" date="2021-06" db="EMBL/GenBank/DDBJ databases">
        <authorList>
            <person name="Sun Q."/>
            <person name="Li D."/>
        </authorList>
    </citation>
    <scope>NUCLEOTIDE SEQUENCE [LARGE SCALE GENOMIC DNA]</scope>
    <source>
        <strain evidence="2 3">MSJ-40</strain>
    </source>
</reference>
<keyword evidence="1" id="KW-0472">Membrane</keyword>
<keyword evidence="1" id="KW-0812">Transmembrane</keyword>
<name>A0ABS6E7R2_9FIRM</name>
<feature type="transmembrane region" description="Helical" evidence="1">
    <location>
        <begin position="6"/>
        <end position="27"/>
    </location>
</feature>
<dbReference type="RefSeq" id="WP_216520495.1">
    <property type="nucleotide sequence ID" value="NZ_JAHLPM010000011.1"/>
</dbReference>
<proteinExistence type="predicted"/>
<accession>A0ABS6E7R2</accession>
<evidence type="ECO:0000313" key="3">
    <source>
        <dbReference type="Proteomes" id="UP000749471"/>
    </source>
</evidence>
<evidence type="ECO:0000313" key="2">
    <source>
        <dbReference type="EMBL" id="MBU5438958.1"/>
    </source>
</evidence>
<keyword evidence="3" id="KW-1185">Reference proteome</keyword>
<sequence>MENELIKLAASQGIWATLSIFLIFYILKAQKDRAAQQAQTEKSYQDLIEELTKKFNIIGDVDRNVKSIKNNLEKLKNKKE</sequence>
<keyword evidence="1" id="KW-1133">Transmembrane helix</keyword>
<protein>
    <recommendedName>
        <fullName evidence="4">Bacteriocin UviB</fullName>
    </recommendedName>
</protein>
<dbReference type="Proteomes" id="UP000749471">
    <property type="component" value="Unassembled WGS sequence"/>
</dbReference>
<dbReference type="Pfam" id="PF10960">
    <property type="entry name" value="Holin_BhlA"/>
    <property type="match status" value="1"/>
</dbReference>
<dbReference type="InterPro" id="IPR024405">
    <property type="entry name" value="Phage_BhlA/UviB"/>
</dbReference>
<organism evidence="2 3">
    <name type="scientific">Tissierella simiarum</name>
    <dbReference type="NCBI Taxonomy" id="2841534"/>
    <lineage>
        <taxon>Bacteria</taxon>
        <taxon>Bacillati</taxon>
        <taxon>Bacillota</taxon>
        <taxon>Tissierellia</taxon>
        <taxon>Tissierellales</taxon>
        <taxon>Tissierellaceae</taxon>
        <taxon>Tissierella</taxon>
    </lineage>
</organism>
<gene>
    <name evidence="2" type="ORF">KQI42_13100</name>
</gene>